<dbReference type="SUPFAM" id="SSF56801">
    <property type="entry name" value="Acetyl-CoA synthetase-like"/>
    <property type="match status" value="1"/>
</dbReference>
<dbReference type="AlphaFoldDB" id="A0A367RIX1"/>
<evidence type="ECO:0000259" key="9">
    <source>
        <dbReference type="Pfam" id="PF00550"/>
    </source>
</evidence>
<comment type="cofactor">
    <cofactor evidence="1">
        <name>pyridoxal 5'-phosphate</name>
        <dbReference type="ChEBI" id="CHEBI:597326"/>
    </cofactor>
</comment>
<dbReference type="InterPro" id="IPR040097">
    <property type="entry name" value="FAAL/FAAC"/>
</dbReference>
<keyword evidence="5" id="KW-0663">Pyridoxal phosphate</keyword>
<dbReference type="SUPFAM" id="SSF53383">
    <property type="entry name" value="PLP-dependent transferases"/>
    <property type="match status" value="1"/>
</dbReference>
<feature type="domain" description="Carrier" evidence="9">
    <location>
        <begin position="609"/>
        <end position="674"/>
    </location>
</feature>
<comment type="caution">
    <text evidence="11">The sequence shown here is derived from an EMBL/GenBank/DDBJ whole genome shotgun (WGS) entry which is preliminary data.</text>
</comment>
<evidence type="ECO:0000256" key="4">
    <source>
        <dbReference type="ARBA" id="ARBA00022832"/>
    </source>
</evidence>
<dbReference type="GO" id="GO:0016874">
    <property type="term" value="F:ligase activity"/>
    <property type="evidence" value="ECO:0007669"/>
    <property type="project" value="UniProtKB-KW"/>
</dbReference>
<dbReference type="EMBL" id="LXQD01000142">
    <property type="protein sequence ID" value="RCJ36508.1"/>
    <property type="molecule type" value="Genomic_DNA"/>
</dbReference>
<dbReference type="CDD" id="cd06454">
    <property type="entry name" value="KBL_like"/>
    <property type="match status" value="1"/>
</dbReference>
<feature type="domain" description="Aminotransferase class I/classII large" evidence="7">
    <location>
        <begin position="739"/>
        <end position="1082"/>
    </location>
</feature>
<evidence type="ECO:0000313" key="12">
    <source>
        <dbReference type="Proteomes" id="UP000252107"/>
    </source>
</evidence>
<dbReference type="Pfam" id="PF00550">
    <property type="entry name" value="PP-binding"/>
    <property type="match status" value="1"/>
</dbReference>
<dbReference type="Pfam" id="PF23024">
    <property type="entry name" value="AMP-dom_DIP2-like"/>
    <property type="match status" value="1"/>
</dbReference>
<evidence type="ECO:0008006" key="13">
    <source>
        <dbReference type="Google" id="ProtNLM"/>
    </source>
</evidence>
<evidence type="ECO:0000259" key="7">
    <source>
        <dbReference type="Pfam" id="PF00155"/>
    </source>
</evidence>
<dbReference type="GO" id="GO:0070566">
    <property type="term" value="F:adenylyltransferase activity"/>
    <property type="evidence" value="ECO:0007669"/>
    <property type="project" value="TreeGrafter"/>
</dbReference>
<evidence type="ECO:0000256" key="2">
    <source>
        <dbReference type="ARBA" id="ARBA00006432"/>
    </source>
</evidence>
<dbReference type="InterPro" id="IPR036736">
    <property type="entry name" value="ACP-like_sf"/>
</dbReference>
<evidence type="ECO:0000259" key="8">
    <source>
        <dbReference type="Pfam" id="PF00501"/>
    </source>
</evidence>
<evidence type="ECO:0000256" key="5">
    <source>
        <dbReference type="ARBA" id="ARBA00022898"/>
    </source>
</evidence>
<dbReference type="FunFam" id="3.40.50.12780:FF:000013">
    <property type="entry name" value="Long-chain-fatty-acid--AMP ligase FadD32"/>
    <property type="match status" value="1"/>
</dbReference>
<dbReference type="Proteomes" id="UP000252107">
    <property type="component" value="Unassembled WGS sequence"/>
</dbReference>
<dbReference type="InterPro" id="IPR015421">
    <property type="entry name" value="PyrdxlP-dep_Trfase_major"/>
</dbReference>
<reference evidence="11" key="1">
    <citation type="submission" date="2016-04" db="EMBL/GenBank/DDBJ databases">
        <authorList>
            <person name="Tabuchi Yagui T.R."/>
        </authorList>
    </citation>
    <scope>NUCLEOTIDE SEQUENCE [LARGE SCALE GENOMIC DNA]</scope>
    <source>
        <strain evidence="11">NIES-26</strain>
    </source>
</reference>
<dbReference type="InterPro" id="IPR020845">
    <property type="entry name" value="AMP-binding_CS"/>
</dbReference>
<dbReference type="PANTHER" id="PTHR22754:SF32">
    <property type="entry name" value="DISCO-INTERACTING PROTEIN 2"/>
    <property type="match status" value="1"/>
</dbReference>
<comment type="similarity">
    <text evidence="2">Belongs to the ATP-dependent AMP-binding enzyme family.</text>
</comment>
<evidence type="ECO:0000256" key="6">
    <source>
        <dbReference type="ARBA" id="ARBA00023098"/>
    </source>
</evidence>
<dbReference type="Gene3D" id="1.10.1200.10">
    <property type="entry name" value="ACP-like"/>
    <property type="match status" value="1"/>
</dbReference>
<evidence type="ECO:0000313" key="11">
    <source>
        <dbReference type="EMBL" id="RCJ36508.1"/>
    </source>
</evidence>
<dbReference type="GO" id="GO:0071766">
    <property type="term" value="P:Actinobacterium-type cell wall biogenesis"/>
    <property type="evidence" value="ECO:0007669"/>
    <property type="project" value="UniProtKB-ARBA"/>
</dbReference>
<dbReference type="PROSITE" id="PS00599">
    <property type="entry name" value="AA_TRANSFER_CLASS_2"/>
    <property type="match status" value="1"/>
</dbReference>
<dbReference type="InterPro" id="IPR042099">
    <property type="entry name" value="ANL_N_sf"/>
</dbReference>
<dbReference type="InterPro" id="IPR000873">
    <property type="entry name" value="AMP-dep_synth/lig_dom"/>
</dbReference>
<accession>A0A367RIX1</accession>
<dbReference type="Gene3D" id="3.90.1150.10">
    <property type="entry name" value="Aspartate Aminotransferase, domain 1"/>
    <property type="match status" value="1"/>
</dbReference>
<dbReference type="InterPro" id="IPR001917">
    <property type="entry name" value="Aminotrans_II_pyridoxalP_BS"/>
</dbReference>
<dbReference type="GO" id="GO:0006633">
    <property type="term" value="P:fatty acid biosynthetic process"/>
    <property type="evidence" value="ECO:0007669"/>
    <property type="project" value="TreeGrafter"/>
</dbReference>
<dbReference type="GO" id="GO:0030170">
    <property type="term" value="F:pyridoxal phosphate binding"/>
    <property type="evidence" value="ECO:0007669"/>
    <property type="project" value="InterPro"/>
</dbReference>
<dbReference type="GO" id="GO:0005886">
    <property type="term" value="C:plasma membrane"/>
    <property type="evidence" value="ECO:0007669"/>
    <property type="project" value="TreeGrafter"/>
</dbReference>
<feature type="domain" description="AMP-dependent synthetase/ligase" evidence="8">
    <location>
        <begin position="24"/>
        <end position="422"/>
    </location>
</feature>
<dbReference type="SUPFAM" id="SSF47336">
    <property type="entry name" value="ACP-like"/>
    <property type="match status" value="1"/>
</dbReference>
<gene>
    <name evidence="11" type="ORF">A6770_15910</name>
</gene>
<dbReference type="PROSITE" id="PS00455">
    <property type="entry name" value="AMP_BINDING"/>
    <property type="match status" value="1"/>
</dbReference>
<dbReference type="Gene3D" id="3.40.640.10">
    <property type="entry name" value="Type I PLP-dependent aspartate aminotransferase-like (Major domain)"/>
    <property type="match status" value="1"/>
</dbReference>
<keyword evidence="12" id="KW-1185">Reference proteome</keyword>
<evidence type="ECO:0000256" key="3">
    <source>
        <dbReference type="ARBA" id="ARBA00022598"/>
    </source>
</evidence>
<dbReference type="InterPro" id="IPR045851">
    <property type="entry name" value="AMP-bd_C_sf"/>
</dbReference>
<dbReference type="Pfam" id="PF00155">
    <property type="entry name" value="Aminotran_1_2"/>
    <property type="match status" value="1"/>
</dbReference>
<evidence type="ECO:0000256" key="1">
    <source>
        <dbReference type="ARBA" id="ARBA00001933"/>
    </source>
</evidence>
<organism evidence="11 12">
    <name type="scientific">Nostoc minutum NIES-26</name>
    <dbReference type="NCBI Taxonomy" id="1844469"/>
    <lineage>
        <taxon>Bacteria</taxon>
        <taxon>Bacillati</taxon>
        <taxon>Cyanobacteriota</taxon>
        <taxon>Cyanophyceae</taxon>
        <taxon>Nostocales</taxon>
        <taxon>Nostocaceae</taxon>
        <taxon>Nostoc</taxon>
    </lineage>
</organism>
<sequence>MTIVDSGIKSDFLVPGKTLIDLLHQRVKQQPHHEAYIFLQDGEIETNRLTYQELESQVKAIAAHLQSLGSPGDRALLLYPPGLDFIAGFFACLYAGIVAVPAYPPKRNQKLSRLQAIVRDARATLLLTTAEMFQVIEQYGTNEPTFKQLHWVLSDRIATPARDFIPVTVESNSLALLQYTSGSTGTPKGVMVSHGNLMHNCTAILQFLGKTPNVGFSWLPPYHDMGLIGGILQPVSGGFTGIFMPPMAFLQNPMRWLKGISTYKATVSGGPNFAYDLCVQNIKSEQLENLDLSSWEIALNGAEPIRSETIESFTKLFSTYGFRLSSFQTCYGMAETTLLVTGVKKAEVPTIKVCDTKALEQNQVVSCTATDVDRGQRKLVSCGHPWLNQTVAIVDPVSLTECETGQVGEIWVAGESVAQGYWNRAEETQKTFGAYFADSGEGPFLRTGDLGFWQDEAGLFVTGRLKDLLVIRGRNHYPQDIEQTVETSHPGLGFHSSAAFTVEMDGSDRLIVVCEVKRTYLRNLDAKEVVKTIRQSVLREHELQVYRVLLLKPGTLPKTSSGKIQRFACRENFLAGNLSLVTSESPDIPQPIHLNEYPQHYSVESIQDWISQWLATKLNIPMQSINQKESFETYGLDSMQVAQFIQDLQAWSGYLANISTLQTFGAIATFAQYLAQELARQNNQALTEIPPEYYQFECFPEYAQLQQRLTHIQTLEIPNPYFQMQESLTRDCTQVQGRTLINYSTYNYLGLSGDPAVSAAAKDAIDRYGTSVGASRLASGELLLHRELEQEIAEFIGVEDCIVYVSGHATNVTTIGHLFNSQDLIFYDALSHNSILQGCSLSRAKAIPFPHNDWQALDEMLKDQRQHYRRVLIVIEGIYSMDGDIPELPRFTELKQRHKALLMVDEAHSIGVLGQQGRGISEFFGVQPADVDLWMGTLSKAFASCGGYIAGSKALVNYLKYTVPGFVYSVGLSPANTAAALAALRLLKADPTRVKTLHQRSQHFLTLAKAKGWNTATSQNSPIIPIVLGNSLTCIQLSHILFQAGINVQPIIYPAVANHAARLRFFISSLHTEEQINATIAALAIAFTQVPHIDAENV</sequence>
<keyword evidence="6" id="KW-0443">Lipid metabolism</keyword>
<dbReference type="InterPro" id="IPR015422">
    <property type="entry name" value="PyrdxlP-dep_Trfase_small"/>
</dbReference>
<feature type="domain" description="AMP-binding enzyme C-terminal" evidence="10">
    <location>
        <begin position="467"/>
        <end position="580"/>
    </location>
</feature>
<dbReference type="Gene3D" id="3.40.50.12780">
    <property type="entry name" value="N-terminal domain of ligase-like"/>
    <property type="match status" value="1"/>
</dbReference>
<dbReference type="Gene3D" id="3.30.300.30">
    <property type="match status" value="1"/>
</dbReference>
<keyword evidence="3" id="KW-0436">Ligase</keyword>
<name>A0A367RIX1_9NOSO</name>
<dbReference type="InterPro" id="IPR025110">
    <property type="entry name" value="AMP-bd_C"/>
</dbReference>
<proteinExistence type="inferred from homology"/>
<dbReference type="InterPro" id="IPR004839">
    <property type="entry name" value="Aminotransferase_I/II_large"/>
</dbReference>
<protein>
    <recommendedName>
        <fullName evidence="13">AMP-dependent synthetase</fullName>
    </recommendedName>
</protein>
<keyword evidence="4" id="KW-0276">Fatty acid metabolism</keyword>
<dbReference type="PANTHER" id="PTHR22754">
    <property type="entry name" value="DISCO-INTERACTING PROTEIN 2 DIP2 -RELATED"/>
    <property type="match status" value="1"/>
</dbReference>
<dbReference type="CDD" id="cd05931">
    <property type="entry name" value="FAAL"/>
    <property type="match status" value="1"/>
</dbReference>
<dbReference type="InterPro" id="IPR015424">
    <property type="entry name" value="PyrdxlP-dep_Trfase"/>
</dbReference>
<dbReference type="InterPro" id="IPR009081">
    <property type="entry name" value="PP-bd_ACP"/>
</dbReference>
<evidence type="ECO:0000259" key="10">
    <source>
        <dbReference type="Pfam" id="PF23024"/>
    </source>
</evidence>
<dbReference type="Pfam" id="PF00501">
    <property type="entry name" value="AMP-binding"/>
    <property type="match status" value="1"/>
</dbReference>